<dbReference type="GO" id="GO:0004519">
    <property type="term" value="F:endonuclease activity"/>
    <property type="evidence" value="ECO:0007669"/>
    <property type="project" value="InterPro"/>
</dbReference>
<dbReference type="CDD" id="cd00085">
    <property type="entry name" value="HNHc"/>
    <property type="match status" value="1"/>
</dbReference>
<evidence type="ECO:0000256" key="1">
    <source>
        <dbReference type="ARBA" id="ARBA00022722"/>
    </source>
</evidence>
<evidence type="ECO:0000313" key="4">
    <source>
        <dbReference type="EMBL" id="KAA6338638.1"/>
    </source>
</evidence>
<sequence length="104" mass="12479">MPTIYKPKKKYKREVTDKRAERSDIYNTPQWKRLRNAKYIENPLCERCLEKGIIKPAEHIHHIISFMQTDNQLRRLELAFDYSNLQALCTDCHNEIHNHKKSGK</sequence>
<keyword evidence="2" id="KW-0378">Hydrolase</keyword>
<evidence type="ECO:0000259" key="3">
    <source>
        <dbReference type="SMART" id="SM00507"/>
    </source>
</evidence>
<reference evidence="4" key="1">
    <citation type="submission" date="2019-03" db="EMBL/GenBank/DDBJ databases">
        <title>Single cell metagenomics reveals metabolic interactions within the superorganism composed of flagellate Streblomastix strix and complex community of Bacteroidetes bacteria on its surface.</title>
        <authorList>
            <person name="Treitli S.C."/>
            <person name="Kolisko M."/>
            <person name="Husnik F."/>
            <person name="Keeling P."/>
            <person name="Hampl V."/>
        </authorList>
    </citation>
    <scope>NUCLEOTIDE SEQUENCE</scope>
    <source>
        <strain evidence="4">STM</strain>
    </source>
</reference>
<dbReference type="GO" id="GO:0008270">
    <property type="term" value="F:zinc ion binding"/>
    <property type="evidence" value="ECO:0007669"/>
    <property type="project" value="InterPro"/>
</dbReference>
<comment type="caution">
    <text evidence="4">The sequence shown here is derived from an EMBL/GenBank/DDBJ whole genome shotgun (WGS) entry which is preliminary data.</text>
</comment>
<dbReference type="EMBL" id="SNRY01000600">
    <property type="protein sequence ID" value="KAA6338638.1"/>
    <property type="molecule type" value="Genomic_DNA"/>
</dbReference>
<dbReference type="GO" id="GO:0003676">
    <property type="term" value="F:nucleic acid binding"/>
    <property type="evidence" value="ECO:0007669"/>
    <property type="project" value="InterPro"/>
</dbReference>
<name>A0A5J4RYH3_9ZZZZ</name>
<dbReference type="SMART" id="SM00507">
    <property type="entry name" value="HNHc"/>
    <property type="match status" value="1"/>
</dbReference>
<proteinExistence type="predicted"/>
<dbReference type="Gene3D" id="1.10.30.50">
    <property type="match status" value="1"/>
</dbReference>
<dbReference type="GO" id="GO:0005829">
    <property type="term" value="C:cytosol"/>
    <property type="evidence" value="ECO:0007669"/>
    <property type="project" value="TreeGrafter"/>
</dbReference>
<dbReference type="PANTHER" id="PTHR41286">
    <property type="entry name" value="HNH NUCLEASE YAJD-RELATED"/>
    <property type="match status" value="1"/>
</dbReference>
<dbReference type="PANTHER" id="PTHR41286:SF1">
    <property type="entry name" value="HNH NUCLEASE YAJD-RELATED"/>
    <property type="match status" value="1"/>
</dbReference>
<dbReference type="InterPro" id="IPR003615">
    <property type="entry name" value="HNH_nuc"/>
</dbReference>
<protein>
    <recommendedName>
        <fullName evidence="3">HNH nuclease domain-containing protein</fullName>
    </recommendedName>
</protein>
<gene>
    <name evidence="4" type="ORF">EZS27_013381</name>
</gene>
<keyword evidence="1" id="KW-0540">Nuclease</keyword>
<dbReference type="Pfam" id="PF01844">
    <property type="entry name" value="HNH"/>
    <property type="match status" value="1"/>
</dbReference>
<evidence type="ECO:0000256" key="2">
    <source>
        <dbReference type="ARBA" id="ARBA00022801"/>
    </source>
</evidence>
<dbReference type="InterPro" id="IPR002711">
    <property type="entry name" value="HNH"/>
</dbReference>
<dbReference type="GO" id="GO:0016787">
    <property type="term" value="F:hydrolase activity"/>
    <property type="evidence" value="ECO:0007669"/>
    <property type="project" value="UniProtKB-KW"/>
</dbReference>
<dbReference type="AlphaFoldDB" id="A0A5J4RYH3"/>
<organism evidence="4">
    <name type="scientific">termite gut metagenome</name>
    <dbReference type="NCBI Taxonomy" id="433724"/>
    <lineage>
        <taxon>unclassified sequences</taxon>
        <taxon>metagenomes</taxon>
        <taxon>organismal metagenomes</taxon>
    </lineage>
</organism>
<feature type="domain" description="HNH nuclease" evidence="3">
    <location>
        <begin position="34"/>
        <end position="94"/>
    </location>
</feature>
<accession>A0A5J4RYH3</accession>